<accession>A0ABS7UHC8</accession>
<evidence type="ECO:0000313" key="4">
    <source>
        <dbReference type="Proteomes" id="UP000780875"/>
    </source>
</evidence>
<feature type="compositionally biased region" description="Pro residues" evidence="1">
    <location>
        <begin position="432"/>
        <end position="450"/>
    </location>
</feature>
<feature type="chain" id="PRO_5045876514" description="Ig-like domain repeat protein" evidence="2">
    <location>
        <begin position="27"/>
        <end position="450"/>
    </location>
</feature>
<gene>
    <name evidence="3" type="ORF">K8U61_18010</name>
</gene>
<protein>
    <recommendedName>
        <fullName evidence="5">Ig-like domain repeat protein</fullName>
    </recommendedName>
</protein>
<evidence type="ECO:0000313" key="3">
    <source>
        <dbReference type="EMBL" id="MBZ5740076.1"/>
    </source>
</evidence>
<feature type="signal peptide" evidence="2">
    <location>
        <begin position="1"/>
        <end position="26"/>
    </location>
</feature>
<dbReference type="Proteomes" id="UP000780875">
    <property type="component" value="Unassembled WGS sequence"/>
</dbReference>
<comment type="caution">
    <text evidence="3">The sequence shown here is derived from an EMBL/GenBank/DDBJ whole genome shotgun (WGS) entry which is preliminary data.</text>
</comment>
<sequence length="450" mass="47494">MRTTVLGAAAAAVAVVLTGLPSAAPAATRVDGNHFGAAKVEIVSQGCLNPDARPDPAPKLRIVRDKDAPLGQGAVGWSPADSSYGIGPTTHVASPYSLSQLSISVRPKDSGVSGQAVVLYTPPGDTGYWNGRYQLSPDSAQGWHTVSAQVSSVLFQWRHYNSSGLADADAPNAVLSDFVSAHGGDGSGAWVGFMFGCEGRAFDVDNLVATTSDQSRVVNFEGFGSRAKLTRGGKTKKIVLIAGATKKLTASLHTMTGQALPGRVALQRKTVHHKKYDRAGKVKIGKSGKAGVKIKPIYSASYRVSYPGTSKYAGSTSKTIKVLVHTNVRARFADPSVVQGSSFSVVGRFWPGRATTLWLQKYVNHEWTTVRKFRSARDGTYRVSAAATRVGKSFWRVWNPPGGGNLSGRSPAMKLTTNPKPHHSGGGSTPTNPDPPTNDPTQPPPPTGPL</sequence>
<name>A0ABS7UHC8_9ACTN</name>
<organism evidence="3 4">
    <name type="scientific">Nocardioides mangrovi</name>
    <dbReference type="NCBI Taxonomy" id="2874580"/>
    <lineage>
        <taxon>Bacteria</taxon>
        <taxon>Bacillati</taxon>
        <taxon>Actinomycetota</taxon>
        <taxon>Actinomycetes</taxon>
        <taxon>Propionibacteriales</taxon>
        <taxon>Nocardioidaceae</taxon>
        <taxon>Nocardioides</taxon>
    </lineage>
</organism>
<evidence type="ECO:0000256" key="2">
    <source>
        <dbReference type="SAM" id="SignalP"/>
    </source>
</evidence>
<evidence type="ECO:0008006" key="5">
    <source>
        <dbReference type="Google" id="ProtNLM"/>
    </source>
</evidence>
<dbReference type="EMBL" id="JAIQZJ010000012">
    <property type="protein sequence ID" value="MBZ5740076.1"/>
    <property type="molecule type" value="Genomic_DNA"/>
</dbReference>
<proteinExistence type="predicted"/>
<reference evidence="3 4" key="1">
    <citation type="submission" date="2021-09" db="EMBL/GenBank/DDBJ databases">
        <title>Whole genome sequence of Nocardioides sp. GBK3QG-3.</title>
        <authorList>
            <person name="Tuo L."/>
        </authorList>
    </citation>
    <scope>NUCLEOTIDE SEQUENCE [LARGE SCALE GENOMIC DNA]</scope>
    <source>
        <strain evidence="3 4">GBK3QG-3</strain>
    </source>
</reference>
<feature type="region of interest" description="Disordered" evidence="1">
    <location>
        <begin position="399"/>
        <end position="450"/>
    </location>
</feature>
<keyword evidence="4" id="KW-1185">Reference proteome</keyword>
<evidence type="ECO:0000256" key="1">
    <source>
        <dbReference type="SAM" id="MobiDB-lite"/>
    </source>
</evidence>
<dbReference type="RefSeq" id="WP_224124439.1">
    <property type="nucleotide sequence ID" value="NZ_JAIQZJ010000012.1"/>
</dbReference>
<keyword evidence="2" id="KW-0732">Signal</keyword>